<evidence type="ECO:0000313" key="2">
    <source>
        <dbReference type="Proteomes" id="UP000462363"/>
    </source>
</evidence>
<accession>A0A844F159</accession>
<proteinExistence type="predicted"/>
<dbReference type="InterPro" id="IPR003462">
    <property type="entry name" value="ODC_Mu_crystall"/>
</dbReference>
<dbReference type="Gene3D" id="3.40.50.720">
    <property type="entry name" value="NAD(P)-binding Rossmann-like Domain"/>
    <property type="match status" value="1"/>
</dbReference>
<dbReference type="Gene3D" id="3.30.1780.10">
    <property type="entry name" value="ornithine cyclodeaminase, domain 1"/>
    <property type="match status" value="1"/>
</dbReference>
<dbReference type="GO" id="GO:0005737">
    <property type="term" value="C:cytoplasm"/>
    <property type="evidence" value="ECO:0007669"/>
    <property type="project" value="TreeGrafter"/>
</dbReference>
<sequence>MIVLEKQEIESLIDLNQMMDQIEEAYRIFGEGDYYMPPRQAVEDANKTMMYMPCYTKEMIGTKILSIFPDNAKLGLPSIDGVMLLNDYQTGKPLALLDGQTVTAWRTGAVGGVGIRHLAAKDSHTVGIIGAGVQGFHQALYACAARDIHTVYVYNHSSRDLTDYLDRLEKAIDKEGTKVVQCKTVEELAEKSDIICTTTPSTTPVLPNDRALLEGKCIIAIGSYTPDMREIPDVIWDLVDKVYIELPYACEECGDLSQPISEGRLSMDRVMLMHEYLASGADEEAGDGKTTYFKSVGMGLFDVCIAQKILEQAKER</sequence>
<protein>
    <submittedName>
        <fullName evidence="1">Ornithine cyclodeaminase family protein</fullName>
    </submittedName>
</protein>
<name>A0A844F159_CLOSV</name>
<dbReference type="RefSeq" id="WP_009248590.1">
    <property type="nucleotide sequence ID" value="NZ_AP024846.1"/>
</dbReference>
<dbReference type="SUPFAM" id="SSF51735">
    <property type="entry name" value="NAD(P)-binding Rossmann-fold domains"/>
    <property type="match status" value="1"/>
</dbReference>
<organism evidence="1 2">
    <name type="scientific">Clostridium scindens (strain JCM 10418 / VPI 12708)</name>
    <dbReference type="NCBI Taxonomy" id="29347"/>
    <lineage>
        <taxon>Bacteria</taxon>
        <taxon>Bacillati</taxon>
        <taxon>Bacillota</taxon>
        <taxon>Clostridia</taxon>
        <taxon>Lachnospirales</taxon>
        <taxon>Lachnospiraceae</taxon>
    </lineage>
</organism>
<dbReference type="AlphaFoldDB" id="A0A844F159"/>
<reference evidence="1 2" key="1">
    <citation type="submission" date="2019-08" db="EMBL/GenBank/DDBJ databases">
        <title>In-depth cultivation of the pig gut microbiome towards novel bacterial diversity and tailored functional studies.</title>
        <authorList>
            <person name="Wylensek D."/>
            <person name="Hitch T.C.A."/>
            <person name="Clavel T."/>
        </authorList>
    </citation>
    <scope>NUCLEOTIDE SEQUENCE [LARGE SCALE GENOMIC DNA]</scope>
    <source>
        <strain evidence="1 2">BL-389-WT-3D</strain>
    </source>
</reference>
<dbReference type="PANTHER" id="PTHR13812">
    <property type="entry name" value="KETIMINE REDUCTASE MU-CRYSTALLIN"/>
    <property type="match status" value="1"/>
</dbReference>
<gene>
    <name evidence="1" type="ORF">FYJ37_01255</name>
</gene>
<dbReference type="InterPro" id="IPR036291">
    <property type="entry name" value="NAD(P)-bd_dom_sf"/>
</dbReference>
<dbReference type="PANTHER" id="PTHR13812:SF19">
    <property type="entry name" value="KETIMINE REDUCTASE MU-CRYSTALLIN"/>
    <property type="match status" value="1"/>
</dbReference>
<dbReference type="InterPro" id="IPR023401">
    <property type="entry name" value="ODC_N"/>
</dbReference>
<dbReference type="Pfam" id="PF02423">
    <property type="entry name" value="OCD_Mu_crystall"/>
    <property type="match status" value="1"/>
</dbReference>
<comment type="caution">
    <text evidence="1">The sequence shown here is derived from an EMBL/GenBank/DDBJ whole genome shotgun (WGS) entry which is preliminary data.</text>
</comment>
<dbReference type="PIRSF" id="PIRSF001439">
    <property type="entry name" value="CryM"/>
    <property type="match status" value="1"/>
</dbReference>
<evidence type="ECO:0000313" key="1">
    <source>
        <dbReference type="EMBL" id="MSS39008.1"/>
    </source>
</evidence>
<dbReference type="EMBL" id="VUMB01000002">
    <property type="protein sequence ID" value="MSS39008.1"/>
    <property type="molecule type" value="Genomic_DNA"/>
</dbReference>
<dbReference type="Proteomes" id="UP000462363">
    <property type="component" value="Unassembled WGS sequence"/>
</dbReference>